<feature type="coiled-coil region" evidence="1">
    <location>
        <begin position="267"/>
        <end position="316"/>
    </location>
</feature>
<evidence type="ECO:0000313" key="2">
    <source>
        <dbReference type="EMBL" id="MBP1924093.1"/>
    </source>
</evidence>
<protein>
    <recommendedName>
        <fullName evidence="4">DUF2800 domain-containing protein</fullName>
    </recommendedName>
</protein>
<dbReference type="AlphaFoldDB" id="A0A8T4GIU2"/>
<organism evidence="2 3">
    <name type="scientific">Halorubrum alkaliphilum</name>
    <dbReference type="NCBI Taxonomy" id="261290"/>
    <lineage>
        <taxon>Archaea</taxon>
        <taxon>Methanobacteriati</taxon>
        <taxon>Methanobacteriota</taxon>
        <taxon>Stenosarchaea group</taxon>
        <taxon>Halobacteria</taxon>
        <taxon>Halobacteriales</taxon>
        <taxon>Haloferacaceae</taxon>
        <taxon>Halorubrum</taxon>
    </lineage>
</organism>
<evidence type="ECO:0008006" key="4">
    <source>
        <dbReference type="Google" id="ProtNLM"/>
    </source>
</evidence>
<evidence type="ECO:0000313" key="3">
    <source>
        <dbReference type="Proteomes" id="UP000823588"/>
    </source>
</evidence>
<comment type="caution">
    <text evidence="2">The sequence shown here is derived from an EMBL/GenBank/DDBJ whole genome shotgun (WGS) entry which is preliminary data.</text>
</comment>
<sequence>MSFRISWHNLIERLDELPEGATLRTPLSHDRFRITDVQQHRVVIQFTHSGDSQPLQQDQFETLYRRITDSDNGFELDRLPPDAGPYPAVLSLHPRFEIDEDAGVIVEKDGPTTTQILDAGNEPESEEKERTEPDLDVYADALLLVDALERHEVTTLEKIDTDVLVNLYTLLSDVQRNANDLRQDVSDVLLTRLHHDQPVSGPFGSVQRTTRRNRSLKPDVEVLETLEEAGIERERVLGVDRSKVDDAIEVTPLSDSDVYDIEESEYVRKTEADEEHKETRLQGLKDQLAATEGSEAEELREEIKELENRIAELTEFKSGSQFHTHTRGGP</sequence>
<name>A0A8T4GIU2_9EURY</name>
<dbReference type="InterPro" id="IPR058289">
    <property type="entry name" value="DUF7983"/>
</dbReference>
<dbReference type="OrthoDB" id="247969at2157"/>
<dbReference type="EMBL" id="JAGGKQ010000046">
    <property type="protein sequence ID" value="MBP1924093.1"/>
    <property type="molecule type" value="Genomic_DNA"/>
</dbReference>
<dbReference type="Proteomes" id="UP000823588">
    <property type="component" value="Unassembled WGS sequence"/>
</dbReference>
<dbReference type="Pfam" id="PF25943">
    <property type="entry name" value="DUF7983"/>
    <property type="match status" value="1"/>
</dbReference>
<accession>A0A8T4GIU2</accession>
<gene>
    <name evidence="2" type="ORF">J2751_003143</name>
</gene>
<keyword evidence="1" id="KW-0175">Coiled coil</keyword>
<evidence type="ECO:0000256" key="1">
    <source>
        <dbReference type="SAM" id="Coils"/>
    </source>
</evidence>
<keyword evidence="3" id="KW-1185">Reference proteome</keyword>
<dbReference type="RefSeq" id="WP_209487291.1">
    <property type="nucleotide sequence ID" value="NZ_JAGGKQ010000046.1"/>
</dbReference>
<proteinExistence type="predicted"/>
<reference evidence="2" key="1">
    <citation type="submission" date="2021-03" db="EMBL/GenBank/DDBJ databases">
        <title>Genomic Encyclopedia of Type Strains, Phase IV (KMG-IV): sequencing the most valuable type-strain genomes for metagenomic binning, comparative biology and taxonomic classification.</title>
        <authorList>
            <person name="Goeker M."/>
        </authorList>
    </citation>
    <scope>NUCLEOTIDE SEQUENCE</scope>
    <source>
        <strain evidence="2">DSM 23564</strain>
    </source>
</reference>